<dbReference type="InterPro" id="IPR006523">
    <property type="entry name" value="RinA"/>
</dbReference>
<dbReference type="EMBL" id="AZCX01000007">
    <property type="protein sequence ID" value="KRK47581.1"/>
    <property type="molecule type" value="Genomic_DNA"/>
</dbReference>
<evidence type="ECO:0000313" key="1">
    <source>
        <dbReference type="EMBL" id="KRK47581.1"/>
    </source>
</evidence>
<evidence type="ECO:0008006" key="3">
    <source>
        <dbReference type="Google" id="ProtNLM"/>
    </source>
</evidence>
<dbReference type="Proteomes" id="UP000050911">
    <property type="component" value="Unassembled WGS sequence"/>
</dbReference>
<proteinExistence type="predicted"/>
<comment type="caution">
    <text evidence="1">The sequence shown here is derived from an EMBL/GenBank/DDBJ whole genome shotgun (WGS) entry which is preliminary data.</text>
</comment>
<dbReference type="NCBIfam" id="TIGR01636">
    <property type="entry name" value="phage_rinA"/>
    <property type="match status" value="1"/>
</dbReference>
<evidence type="ECO:0000313" key="2">
    <source>
        <dbReference type="Proteomes" id="UP000050911"/>
    </source>
</evidence>
<name>A0A0R1HLI0_9LACO</name>
<dbReference type="RefSeq" id="WP_056942759.1">
    <property type="nucleotide sequence ID" value="NZ_AZCX01000007.1"/>
</dbReference>
<keyword evidence="2" id="KW-1185">Reference proteome</keyword>
<dbReference type="OrthoDB" id="2735906at2"/>
<dbReference type="PATRIC" id="fig|1302272.5.peg.2353"/>
<dbReference type="AlphaFoldDB" id="A0A0R1HLI0"/>
<organism evidence="1 2">
    <name type="scientific">Secundilactobacillus kimchicus JCM 15530</name>
    <dbReference type="NCBI Taxonomy" id="1302272"/>
    <lineage>
        <taxon>Bacteria</taxon>
        <taxon>Bacillati</taxon>
        <taxon>Bacillota</taxon>
        <taxon>Bacilli</taxon>
        <taxon>Lactobacillales</taxon>
        <taxon>Lactobacillaceae</taxon>
        <taxon>Secundilactobacillus</taxon>
    </lineage>
</organism>
<accession>A0A0R1HLI0</accession>
<sequence length="139" mass="16075">MKNGVVKHIEEILQDYPRLPAYIQERREELLTPYYPGRDENVGGGKIEFKYDESTANRAIDLVTDRELKGLEKTRQAIAYCLERADDETIAVIHELYFKAQPKPSLQAVSMRLNISRPVVGRKRQLFFEALGKELGFVY</sequence>
<protein>
    <recommendedName>
        <fullName evidence="3">Transcriptional regulator</fullName>
    </recommendedName>
</protein>
<gene>
    <name evidence="1" type="ORF">FC96_GL002303</name>
</gene>
<reference evidence="1 2" key="1">
    <citation type="journal article" date="2015" name="Genome Announc.">
        <title>Expanding the biotechnology potential of lactobacilli through comparative genomics of 213 strains and associated genera.</title>
        <authorList>
            <person name="Sun Z."/>
            <person name="Harris H.M."/>
            <person name="McCann A."/>
            <person name="Guo C."/>
            <person name="Argimon S."/>
            <person name="Zhang W."/>
            <person name="Yang X."/>
            <person name="Jeffery I.B."/>
            <person name="Cooney J.C."/>
            <person name="Kagawa T.F."/>
            <person name="Liu W."/>
            <person name="Song Y."/>
            <person name="Salvetti E."/>
            <person name="Wrobel A."/>
            <person name="Rasinkangas P."/>
            <person name="Parkhill J."/>
            <person name="Rea M.C."/>
            <person name="O'Sullivan O."/>
            <person name="Ritari J."/>
            <person name="Douillard F.P."/>
            <person name="Paul Ross R."/>
            <person name="Yang R."/>
            <person name="Briner A.E."/>
            <person name="Felis G.E."/>
            <person name="de Vos W.M."/>
            <person name="Barrangou R."/>
            <person name="Klaenhammer T.R."/>
            <person name="Caufield P.W."/>
            <person name="Cui Y."/>
            <person name="Zhang H."/>
            <person name="O'Toole P.W."/>
        </authorList>
    </citation>
    <scope>NUCLEOTIDE SEQUENCE [LARGE SCALE GENOMIC DNA]</scope>
    <source>
        <strain evidence="1 2">JCM 15530</strain>
    </source>
</reference>
<dbReference type="STRING" id="1302272.FC96_GL002303"/>